<dbReference type="PANTHER" id="PTHR47036">
    <property type="entry name" value="COBALT-FACTOR III C(17)-METHYLTRANSFERASE-RELATED"/>
    <property type="match status" value="1"/>
</dbReference>
<keyword evidence="8" id="KW-1185">Reference proteome</keyword>
<dbReference type="NCBIfam" id="TIGR01466">
    <property type="entry name" value="cobJ_cbiH"/>
    <property type="match status" value="1"/>
</dbReference>
<dbReference type="InterPro" id="IPR035996">
    <property type="entry name" value="4pyrrol_Methylase_sf"/>
</dbReference>
<dbReference type="Pfam" id="PF00590">
    <property type="entry name" value="TP_methylase"/>
    <property type="match status" value="1"/>
</dbReference>
<gene>
    <name evidence="7" type="ORF">SAMN02745728_00033</name>
</gene>
<keyword evidence="5" id="KW-0949">S-adenosyl-L-methionine</keyword>
<dbReference type="EMBL" id="FRDI01000002">
    <property type="protein sequence ID" value="SHN48708.1"/>
    <property type="molecule type" value="Genomic_DNA"/>
</dbReference>
<dbReference type="InterPro" id="IPR014776">
    <property type="entry name" value="4pyrrole_Mease_sub2"/>
</dbReference>
<dbReference type="AlphaFoldDB" id="A0A1M7RRL5"/>
<keyword evidence="4 7" id="KW-0808">Transferase</keyword>
<dbReference type="InterPro" id="IPR051810">
    <property type="entry name" value="Precorrin_MeTrfase"/>
</dbReference>
<evidence type="ECO:0000256" key="5">
    <source>
        <dbReference type="ARBA" id="ARBA00022691"/>
    </source>
</evidence>
<sequence length="259" mass="28608">MKNKATLYIVGIGPGDNKLLTPLALNAIKDSSVIAGYNLYIELLPQELLSNRELIISGMMKEIERCQKAIDSVLSGKNTSLICSGDPGIYALAGLVLELLEKQNINFEQLNLEIIPGVPAVCAAAARLGAPLTHDFACISLSDLLTPWNLIEKRLNAALDADFVIALYNPSSKRRSENFIKVLELLNKKLKPNHGIGLVKEAYRPNEQVRVLQLKELNPESVDMLSILIIGNSQTRIIFPDSKQPKLLTPRGYADKYKF</sequence>
<dbReference type="SUPFAM" id="SSF53790">
    <property type="entry name" value="Tetrapyrrole methylase"/>
    <property type="match status" value="1"/>
</dbReference>
<evidence type="ECO:0000259" key="6">
    <source>
        <dbReference type="Pfam" id="PF00590"/>
    </source>
</evidence>
<dbReference type="Gene3D" id="3.40.1010.10">
    <property type="entry name" value="Cobalt-precorrin-4 Transmethylase, Domain 1"/>
    <property type="match status" value="1"/>
</dbReference>
<dbReference type="Proteomes" id="UP000186469">
    <property type="component" value="Unassembled WGS sequence"/>
</dbReference>
<proteinExistence type="predicted"/>
<organism evidence="7 8">
    <name type="scientific">Desulfovibrio litoralis DSM 11393</name>
    <dbReference type="NCBI Taxonomy" id="1121455"/>
    <lineage>
        <taxon>Bacteria</taxon>
        <taxon>Pseudomonadati</taxon>
        <taxon>Thermodesulfobacteriota</taxon>
        <taxon>Desulfovibrionia</taxon>
        <taxon>Desulfovibrionales</taxon>
        <taxon>Desulfovibrionaceae</taxon>
        <taxon>Desulfovibrio</taxon>
    </lineage>
</organism>
<dbReference type="STRING" id="1121455.SAMN02745728_00033"/>
<feature type="domain" description="Tetrapyrrole methylase" evidence="6">
    <location>
        <begin position="6"/>
        <end position="217"/>
    </location>
</feature>
<dbReference type="InterPro" id="IPR014777">
    <property type="entry name" value="4pyrrole_Mease_sub1"/>
</dbReference>
<protein>
    <submittedName>
        <fullName evidence="7">Precorrin-3B C17-methyltransferase</fullName>
    </submittedName>
</protein>
<evidence type="ECO:0000256" key="1">
    <source>
        <dbReference type="ARBA" id="ARBA00004953"/>
    </source>
</evidence>
<dbReference type="CDD" id="cd11646">
    <property type="entry name" value="Precorrin_3B_C17_MT"/>
    <property type="match status" value="1"/>
</dbReference>
<evidence type="ECO:0000256" key="3">
    <source>
        <dbReference type="ARBA" id="ARBA00022603"/>
    </source>
</evidence>
<dbReference type="GO" id="GO:0008168">
    <property type="term" value="F:methyltransferase activity"/>
    <property type="evidence" value="ECO:0007669"/>
    <property type="project" value="UniProtKB-KW"/>
</dbReference>
<evidence type="ECO:0000313" key="7">
    <source>
        <dbReference type="EMBL" id="SHN48708.1"/>
    </source>
</evidence>
<dbReference type="RefSeq" id="WP_072695297.1">
    <property type="nucleotide sequence ID" value="NZ_FRDI01000002.1"/>
</dbReference>
<evidence type="ECO:0000313" key="8">
    <source>
        <dbReference type="Proteomes" id="UP000186469"/>
    </source>
</evidence>
<dbReference type="InterPro" id="IPR000878">
    <property type="entry name" value="4pyrrol_Mease"/>
</dbReference>
<dbReference type="GO" id="GO:0032259">
    <property type="term" value="P:methylation"/>
    <property type="evidence" value="ECO:0007669"/>
    <property type="project" value="UniProtKB-KW"/>
</dbReference>
<evidence type="ECO:0000256" key="2">
    <source>
        <dbReference type="ARBA" id="ARBA00022573"/>
    </source>
</evidence>
<name>A0A1M7RRL5_9BACT</name>
<dbReference type="OrthoDB" id="9772960at2"/>
<keyword evidence="2" id="KW-0169">Cobalamin biosynthesis</keyword>
<dbReference type="Gene3D" id="3.30.950.10">
    <property type="entry name" value="Methyltransferase, Cobalt-precorrin-4 Transmethylase, Domain 2"/>
    <property type="match status" value="1"/>
</dbReference>
<comment type="pathway">
    <text evidence="1">Cofactor biosynthesis; adenosylcobalamin biosynthesis.</text>
</comment>
<dbReference type="InterPro" id="IPR006363">
    <property type="entry name" value="Cbl_synth_CobJ/CibH_dom"/>
</dbReference>
<dbReference type="GO" id="GO:0009236">
    <property type="term" value="P:cobalamin biosynthetic process"/>
    <property type="evidence" value="ECO:0007669"/>
    <property type="project" value="UniProtKB-UniPathway"/>
</dbReference>
<dbReference type="UniPathway" id="UPA00148"/>
<dbReference type="PANTHER" id="PTHR47036:SF1">
    <property type="entry name" value="COBALT-FACTOR III C(17)-METHYLTRANSFERASE-RELATED"/>
    <property type="match status" value="1"/>
</dbReference>
<reference evidence="7 8" key="1">
    <citation type="submission" date="2016-12" db="EMBL/GenBank/DDBJ databases">
        <authorList>
            <person name="Song W.-J."/>
            <person name="Kurnit D.M."/>
        </authorList>
    </citation>
    <scope>NUCLEOTIDE SEQUENCE [LARGE SCALE GENOMIC DNA]</scope>
    <source>
        <strain evidence="7 8">DSM 11393</strain>
    </source>
</reference>
<keyword evidence="3 7" id="KW-0489">Methyltransferase</keyword>
<accession>A0A1M7RRL5</accession>
<evidence type="ECO:0000256" key="4">
    <source>
        <dbReference type="ARBA" id="ARBA00022679"/>
    </source>
</evidence>